<keyword evidence="1" id="KW-0143">Chaperone</keyword>
<evidence type="ECO:0000313" key="3">
    <source>
        <dbReference type="Proteomes" id="UP000095287"/>
    </source>
</evidence>
<keyword evidence="3" id="KW-1185">Reference proteome</keyword>
<reference evidence="4" key="1">
    <citation type="submission" date="2016-11" db="UniProtKB">
        <authorList>
            <consortium name="WormBaseParasite"/>
        </authorList>
    </citation>
    <scope>IDENTIFICATION</scope>
</reference>
<organism evidence="3 4">
    <name type="scientific">Steinernema glaseri</name>
    <dbReference type="NCBI Taxonomy" id="37863"/>
    <lineage>
        <taxon>Eukaryota</taxon>
        <taxon>Metazoa</taxon>
        <taxon>Ecdysozoa</taxon>
        <taxon>Nematoda</taxon>
        <taxon>Chromadorea</taxon>
        <taxon>Rhabditida</taxon>
        <taxon>Tylenchina</taxon>
        <taxon>Panagrolaimomorpha</taxon>
        <taxon>Strongyloidoidea</taxon>
        <taxon>Steinernematidae</taxon>
        <taxon>Steinernema</taxon>
    </lineage>
</organism>
<dbReference type="Pfam" id="PF11875">
    <property type="entry name" value="DnaJ-like_C11_C"/>
    <property type="match status" value="1"/>
</dbReference>
<evidence type="ECO:0000313" key="4">
    <source>
        <dbReference type="WBParaSite" id="L893_g30093.t1"/>
    </source>
</evidence>
<dbReference type="PANTHER" id="PTHR44157">
    <property type="entry name" value="DNAJ HOMOLOG SUBFAMILY C MEMBER 11"/>
    <property type="match status" value="1"/>
</dbReference>
<dbReference type="GO" id="GO:0005739">
    <property type="term" value="C:mitochondrion"/>
    <property type="evidence" value="ECO:0007669"/>
    <property type="project" value="GOC"/>
</dbReference>
<accession>A0A1I7ZVT9</accession>
<feature type="domain" description="DnaJ-like protein C11 C-terminal" evidence="2">
    <location>
        <begin position="36"/>
        <end position="159"/>
    </location>
</feature>
<sequence>MYGVVLPYLAFNLAKAIFRRPFQRLMQLFEDNPETRQVDSYEKEEATTAQKLMQETADRIQRSEAQKHGLLILKAEYGQMESSASANVYPVAGDRLIDVTTVLQAMVHDSTLRVHSVKSQLPGFYDPCPGEPKMLRVQYSFRSHEHCVTVPDELALMIPLAEHRVSPVVRNNNHAL</sequence>
<evidence type="ECO:0000259" key="2">
    <source>
        <dbReference type="Pfam" id="PF11875"/>
    </source>
</evidence>
<dbReference type="GO" id="GO:0042407">
    <property type="term" value="P:cristae formation"/>
    <property type="evidence" value="ECO:0007669"/>
    <property type="project" value="TreeGrafter"/>
</dbReference>
<dbReference type="PANTHER" id="PTHR44157:SF1">
    <property type="entry name" value="DNAJ HOMOLOG SUBFAMILY C MEMBER 11"/>
    <property type="match status" value="1"/>
</dbReference>
<dbReference type="InterPro" id="IPR024586">
    <property type="entry name" value="DnaJ-like_C11_C"/>
</dbReference>
<dbReference type="InterPro" id="IPR052243">
    <property type="entry name" value="Mito_inner_membrane_organizer"/>
</dbReference>
<evidence type="ECO:0000256" key="1">
    <source>
        <dbReference type="ARBA" id="ARBA00023186"/>
    </source>
</evidence>
<proteinExistence type="predicted"/>
<dbReference type="WBParaSite" id="L893_g30093.t1">
    <property type="protein sequence ID" value="L893_g30093.t1"/>
    <property type="gene ID" value="L893_g30093"/>
</dbReference>
<dbReference type="AlphaFoldDB" id="A0A1I7ZVT9"/>
<protein>
    <submittedName>
        <fullName evidence="4">DUF3395 domain-containing protein</fullName>
    </submittedName>
</protein>
<dbReference type="Proteomes" id="UP000095287">
    <property type="component" value="Unplaced"/>
</dbReference>
<name>A0A1I7ZVT9_9BILA</name>